<dbReference type="AlphaFoldDB" id="A0A8K0IFH7"/>
<keyword evidence="8" id="KW-1185">Reference proteome</keyword>
<dbReference type="InterPro" id="IPR027443">
    <property type="entry name" value="IPNS-like_sf"/>
</dbReference>
<gene>
    <name evidence="7" type="ORF">COCNU_07G010270</name>
</gene>
<dbReference type="OrthoDB" id="288590at2759"/>
<evidence type="ECO:0000256" key="3">
    <source>
        <dbReference type="ARBA" id="ARBA00023002"/>
    </source>
</evidence>
<accession>A0A8K0IFH7</accession>
<evidence type="ECO:0000256" key="4">
    <source>
        <dbReference type="ARBA" id="ARBA00023004"/>
    </source>
</evidence>
<keyword evidence="2 5" id="KW-0479">Metal-binding</keyword>
<evidence type="ECO:0000256" key="2">
    <source>
        <dbReference type="ARBA" id="ARBA00022723"/>
    </source>
</evidence>
<feature type="domain" description="Fe2OG dioxygenase" evidence="6">
    <location>
        <begin position="214"/>
        <end position="314"/>
    </location>
</feature>
<dbReference type="InterPro" id="IPR005123">
    <property type="entry name" value="Oxoglu/Fe-dep_dioxygenase_dom"/>
</dbReference>
<comment type="similarity">
    <text evidence="1 5">Belongs to the iron/ascorbate-dependent oxidoreductase family.</text>
</comment>
<dbReference type="PROSITE" id="PS51471">
    <property type="entry name" value="FE2OG_OXY"/>
    <property type="match status" value="1"/>
</dbReference>
<dbReference type="PANTHER" id="PTHR10209">
    <property type="entry name" value="OXIDOREDUCTASE, 2OG-FE II OXYGENASE FAMILY PROTEIN"/>
    <property type="match status" value="1"/>
</dbReference>
<reference evidence="7" key="1">
    <citation type="journal article" date="2017" name="Gigascience">
        <title>The genome draft of coconut (Cocos nucifera).</title>
        <authorList>
            <person name="Xiao Y."/>
            <person name="Xu P."/>
            <person name="Fan H."/>
            <person name="Baudouin L."/>
            <person name="Xia W."/>
            <person name="Bocs S."/>
            <person name="Xu J."/>
            <person name="Li Q."/>
            <person name="Guo A."/>
            <person name="Zhou L."/>
            <person name="Li J."/>
            <person name="Wu Y."/>
            <person name="Ma Z."/>
            <person name="Armero A."/>
            <person name="Issali A.E."/>
            <person name="Liu N."/>
            <person name="Peng M."/>
            <person name="Yang Y."/>
        </authorList>
    </citation>
    <scope>NUCLEOTIDE SEQUENCE</scope>
    <source>
        <tissue evidence="7">Spear leaf of Hainan Tall coconut</tissue>
    </source>
</reference>
<comment type="caution">
    <text evidence="7">The sequence shown here is derived from an EMBL/GenBank/DDBJ whole genome shotgun (WGS) entry which is preliminary data.</text>
</comment>
<reference evidence="7" key="2">
    <citation type="submission" date="2019-07" db="EMBL/GenBank/DDBJ databases">
        <authorList>
            <person name="Yang Y."/>
            <person name="Bocs S."/>
            <person name="Baudouin L."/>
        </authorList>
    </citation>
    <scope>NUCLEOTIDE SEQUENCE</scope>
    <source>
        <tissue evidence="7">Spear leaf of Hainan Tall coconut</tissue>
    </source>
</reference>
<evidence type="ECO:0000313" key="7">
    <source>
        <dbReference type="EMBL" id="KAG1354915.1"/>
    </source>
</evidence>
<dbReference type="GO" id="GO:0046872">
    <property type="term" value="F:metal ion binding"/>
    <property type="evidence" value="ECO:0007669"/>
    <property type="project" value="UniProtKB-KW"/>
</dbReference>
<keyword evidence="3 5" id="KW-0560">Oxidoreductase</keyword>
<dbReference type="PANTHER" id="PTHR10209:SF714">
    <property type="entry name" value="1-AMINOCYCLOPROPANE-1-CARBOXYLATE OXIDASE HOMOLOG 11-RELATED"/>
    <property type="match status" value="1"/>
</dbReference>
<name>A0A8K0IFH7_COCNU</name>
<dbReference type="Pfam" id="PF03171">
    <property type="entry name" value="2OG-FeII_Oxy"/>
    <property type="match status" value="1"/>
</dbReference>
<evidence type="ECO:0000313" key="8">
    <source>
        <dbReference type="Proteomes" id="UP000797356"/>
    </source>
</evidence>
<evidence type="ECO:0000256" key="1">
    <source>
        <dbReference type="ARBA" id="ARBA00008056"/>
    </source>
</evidence>
<dbReference type="GO" id="GO:0051213">
    <property type="term" value="F:dioxygenase activity"/>
    <property type="evidence" value="ECO:0007669"/>
    <property type="project" value="UniProtKB-ARBA"/>
</dbReference>
<dbReference type="Pfam" id="PF14226">
    <property type="entry name" value="DIOX_N"/>
    <property type="match status" value="1"/>
</dbReference>
<organism evidence="7 8">
    <name type="scientific">Cocos nucifera</name>
    <name type="common">Coconut palm</name>
    <dbReference type="NCBI Taxonomy" id="13894"/>
    <lineage>
        <taxon>Eukaryota</taxon>
        <taxon>Viridiplantae</taxon>
        <taxon>Streptophyta</taxon>
        <taxon>Embryophyta</taxon>
        <taxon>Tracheophyta</taxon>
        <taxon>Spermatophyta</taxon>
        <taxon>Magnoliopsida</taxon>
        <taxon>Liliopsida</taxon>
        <taxon>Arecaceae</taxon>
        <taxon>Arecoideae</taxon>
        <taxon>Cocoseae</taxon>
        <taxon>Attaleinae</taxon>
        <taxon>Cocos</taxon>
    </lineage>
</organism>
<dbReference type="FunFam" id="2.60.120.330:FF:000005">
    <property type="entry name" value="1-aminocyclopropane-1-carboxylate oxidase homolog 1"/>
    <property type="match status" value="1"/>
</dbReference>
<proteinExistence type="inferred from homology"/>
<protein>
    <submittedName>
        <fullName evidence="7">1-aminocyclopropane-1-carboxylate oxidase</fullName>
    </submittedName>
</protein>
<keyword evidence="4 5" id="KW-0408">Iron</keyword>
<dbReference type="Proteomes" id="UP000797356">
    <property type="component" value="Chromosome 7"/>
</dbReference>
<dbReference type="InterPro" id="IPR044861">
    <property type="entry name" value="IPNS-like_FE2OG_OXY"/>
</dbReference>
<dbReference type="SUPFAM" id="SSF51197">
    <property type="entry name" value="Clavaminate synthase-like"/>
    <property type="match status" value="1"/>
</dbReference>
<evidence type="ECO:0000259" key="6">
    <source>
        <dbReference type="PROSITE" id="PS51471"/>
    </source>
</evidence>
<dbReference type="EMBL" id="CM017878">
    <property type="protein sequence ID" value="KAG1354915.1"/>
    <property type="molecule type" value="Genomic_DNA"/>
</dbReference>
<dbReference type="Gene3D" id="2.60.120.330">
    <property type="entry name" value="B-lactam Antibiotic, Isopenicillin N Synthase, Chain"/>
    <property type="match status" value="1"/>
</dbReference>
<sequence>MATVAAGVGAHPDYDRAKELKEFDDTKAGVRGLVESGVAKIPRIFITAPEDRPKPFSGAPSALQVPVIDLQALDDASRRKEIVKEVCEASKTWGFFQVVNHGIPTGVLEDMLEGGRRFHEQEKEERAKFYSREPTKKVRYASNYDLFKSRAANWRDTLSCFFDDMLDTGDIPSVCREVMLNYRKQILDVADVVSQLLSEALGLSPDFLKNIDYGREQLLHAHYYPPCPEPEQTFGTSKHADPTFITMLLQDNLDGLQVLHRNNWVDVSPMHGALVVNIGGLLQLVSNDMFKSVEHRVLVSREGPRLSVALFFYPSFREQKLYGPIKELLSDENPPKYRELLVQDYVSYHLSKGLTGESILDHFKLGCQK</sequence>
<evidence type="ECO:0000256" key="5">
    <source>
        <dbReference type="RuleBase" id="RU003682"/>
    </source>
</evidence>
<dbReference type="InterPro" id="IPR026992">
    <property type="entry name" value="DIOX_N"/>
</dbReference>